<protein>
    <recommendedName>
        <fullName evidence="5">GlyGly-CTERM sorting domain-containing protein</fullName>
    </recommendedName>
</protein>
<keyword evidence="1" id="KW-0472">Membrane</keyword>
<accession>A0ABS5ZGQ1</accession>
<evidence type="ECO:0000313" key="4">
    <source>
        <dbReference type="Proteomes" id="UP000690515"/>
    </source>
</evidence>
<keyword evidence="1" id="KW-0812">Transmembrane</keyword>
<gene>
    <name evidence="3" type="ORF">KCG35_13960</name>
</gene>
<organism evidence="3 4">
    <name type="scientific">Zooshikella harenae</name>
    <dbReference type="NCBI Taxonomy" id="2827238"/>
    <lineage>
        <taxon>Bacteria</taxon>
        <taxon>Pseudomonadati</taxon>
        <taxon>Pseudomonadota</taxon>
        <taxon>Gammaproteobacteria</taxon>
        <taxon>Oceanospirillales</taxon>
        <taxon>Zooshikellaceae</taxon>
        <taxon>Zooshikella</taxon>
    </lineage>
</organism>
<proteinExistence type="predicted"/>
<dbReference type="RefSeq" id="WP_215820397.1">
    <property type="nucleotide sequence ID" value="NZ_JAGSOY010000032.1"/>
</dbReference>
<evidence type="ECO:0000256" key="1">
    <source>
        <dbReference type="SAM" id="Phobius"/>
    </source>
</evidence>
<evidence type="ECO:0008006" key="5">
    <source>
        <dbReference type="Google" id="ProtNLM"/>
    </source>
</evidence>
<feature type="chain" id="PRO_5046585433" description="GlyGly-CTERM sorting domain-containing protein" evidence="2">
    <location>
        <begin position="27"/>
        <end position="211"/>
    </location>
</feature>
<feature type="transmembrane region" description="Helical" evidence="1">
    <location>
        <begin position="185"/>
        <end position="205"/>
    </location>
</feature>
<evidence type="ECO:0000313" key="3">
    <source>
        <dbReference type="EMBL" id="MBU2712167.1"/>
    </source>
</evidence>
<sequence>MKTRGSLFFGVSGLLLAVIVALPVQADPEKNDQSVKESSWRDGAKRVIEWLVDEQPETNAVTTVNVELKADQEPKAQAVEPALPIVQGPNGNQWKYEAVSQLSPIYTDNTPPLQTILPLLAVPNQPVQEVPDIDDKQLIDDCDPALSGCEGGEPVTPIVVLSDIPQQKPSNTKIPPPVIATASPITSVSAPASGLLMFVGVLLLAGRRRRH</sequence>
<dbReference type="Proteomes" id="UP000690515">
    <property type="component" value="Unassembled WGS sequence"/>
</dbReference>
<keyword evidence="2" id="KW-0732">Signal</keyword>
<name>A0ABS5ZGQ1_9GAMM</name>
<keyword evidence="4" id="KW-1185">Reference proteome</keyword>
<feature type="signal peptide" evidence="2">
    <location>
        <begin position="1"/>
        <end position="26"/>
    </location>
</feature>
<evidence type="ECO:0000256" key="2">
    <source>
        <dbReference type="SAM" id="SignalP"/>
    </source>
</evidence>
<keyword evidence="1" id="KW-1133">Transmembrane helix</keyword>
<comment type="caution">
    <text evidence="3">The sequence shown here is derived from an EMBL/GenBank/DDBJ whole genome shotgun (WGS) entry which is preliminary data.</text>
</comment>
<dbReference type="EMBL" id="JAGSOY010000032">
    <property type="protein sequence ID" value="MBU2712167.1"/>
    <property type="molecule type" value="Genomic_DNA"/>
</dbReference>
<reference evidence="3 4" key="1">
    <citation type="submission" date="2021-04" db="EMBL/GenBank/DDBJ databases">
        <authorList>
            <person name="Pira H."/>
            <person name="Risdian C."/>
            <person name="Wink J."/>
        </authorList>
    </citation>
    <scope>NUCLEOTIDE SEQUENCE [LARGE SCALE GENOMIC DNA]</scope>
    <source>
        <strain evidence="3 4">WH53</strain>
    </source>
</reference>